<accession>A0AAD5RD30</accession>
<dbReference type="Pfam" id="PF02351">
    <property type="entry name" value="GDNF"/>
    <property type="match status" value="1"/>
</dbReference>
<comment type="caution">
    <text evidence="11">The sequence shown here is derived from an EMBL/GenBank/DDBJ whole genome shotgun (WGS) entry which is preliminary data.</text>
</comment>
<protein>
    <recommendedName>
        <fullName evidence="10">GDNF/GAS1 domain-containing protein</fullName>
    </recommendedName>
</protein>
<keyword evidence="3" id="KW-1003">Cell membrane</keyword>
<dbReference type="AlphaFoldDB" id="A0AAD5RD30"/>
<dbReference type="InterPro" id="IPR037193">
    <property type="entry name" value="GDNF_alpha"/>
</dbReference>
<dbReference type="EMBL" id="JAHQIW010007378">
    <property type="protein sequence ID" value="KAJ1374019.1"/>
    <property type="molecule type" value="Genomic_DNA"/>
</dbReference>
<dbReference type="Proteomes" id="UP001196413">
    <property type="component" value="Unassembled WGS sequence"/>
</dbReference>
<evidence type="ECO:0000256" key="4">
    <source>
        <dbReference type="ARBA" id="ARBA00022729"/>
    </source>
</evidence>
<keyword evidence="6" id="KW-0675">Receptor</keyword>
<sequence length="557" mass="64200">MQKWLILAIASVCYAYNGCLHQRSICLRTSECRTYFDEFENICAFSLSSCTVESPSDCVHTLWKIRSFFPFDGCVCYEAIGFTEQCNHFRELIWNHPCERKMTDAGEERRALERSSYTTTNHGNNISQRRTTRTPLSDQIRQLKTQLSGALGTSTRDILGKTTCDKALNDICLRHVSCRQLWRLFRSSCGVDQDNRCTMTDRETCWQSFEGLSWTGLGKCHCESSNSDCHWIRLHTNYNKCIHEISKSGGFILPFGVNATASDNNRRNSHQKGRPQSTTLDKSIDIWEMKTTLAPSRTTTKWTTTTSTTTTTTRMPTTVTTTMPSTTTTRLPTTIRRSMNVVATFQPREAERITKAPQWNRGRVEHRSQVRTSTPTPWYHATLSSSLSHPLDQQRDVFKHSQADVHYRPLFEAQLKTTPNYYYYYTTVSPKWVDYYYYTTAPKWVESHYYSTTPAERLHMPSYERAQAGVNQPTIPKQKYSANREWNLRQPDELTETPQPTQPPTTSFIQREYSARSSCQDAMTRCEAADECRLALRRITCEMCAELVSTGRMFCGM</sequence>
<evidence type="ECO:0000313" key="11">
    <source>
        <dbReference type="EMBL" id="KAJ1374019.1"/>
    </source>
</evidence>
<keyword evidence="5" id="KW-0472">Membrane</keyword>
<feature type="signal peptide" evidence="9">
    <location>
        <begin position="1"/>
        <end position="15"/>
    </location>
</feature>
<dbReference type="SUPFAM" id="SSF110035">
    <property type="entry name" value="GDNF receptor-like"/>
    <property type="match status" value="2"/>
</dbReference>
<evidence type="ECO:0000256" key="8">
    <source>
        <dbReference type="SAM" id="MobiDB-lite"/>
    </source>
</evidence>
<dbReference type="GO" id="GO:0007399">
    <property type="term" value="P:nervous system development"/>
    <property type="evidence" value="ECO:0007669"/>
    <property type="project" value="TreeGrafter"/>
</dbReference>
<evidence type="ECO:0000313" key="12">
    <source>
        <dbReference type="Proteomes" id="UP001196413"/>
    </source>
</evidence>
<feature type="chain" id="PRO_5041923065" description="GDNF/GAS1 domain-containing protein" evidence="9">
    <location>
        <begin position="16"/>
        <end position="557"/>
    </location>
</feature>
<dbReference type="PANTHER" id="PTHR10269">
    <property type="entry name" value="GDNF RECEPTOR ALPHA"/>
    <property type="match status" value="1"/>
</dbReference>
<proteinExistence type="inferred from homology"/>
<evidence type="ECO:0000259" key="10">
    <source>
        <dbReference type="SMART" id="SM00907"/>
    </source>
</evidence>
<dbReference type="GO" id="GO:0009897">
    <property type="term" value="C:external side of plasma membrane"/>
    <property type="evidence" value="ECO:0007669"/>
    <property type="project" value="TreeGrafter"/>
</dbReference>
<evidence type="ECO:0000256" key="1">
    <source>
        <dbReference type="ARBA" id="ARBA00004236"/>
    </source>
</evidence>
<keyword evidence="4 9" id="KW-0732">Signal</keyword>
<dbReference type="GO" id="GO:0038023">
    <property type="term" value="F:signaling receptor activity"/>
    <property type="evidence" value="ECO:0007669"/>
    <property type="project" value="InterPro"/>
</dbReference>
<comment type="subcellular location">
    <subcellularLocation>
        <location evidence="1">Cell membrane</location>
    </subcellularLocation>
</comment>
<feature type="domain" description="GDNF/GAS1" evidence="10">
    <location>
        <begin position="19"/>
        <end position="98"/>
    </location>
</feature>
<reference evidence="11" key="1">
    <citation type="submission" date="2021-06" db="EMBL/GenBank/DDBJ databases">
        <title>Parelaphostrongylus tenuis whole genome reference sequence.</title>
        <authorList>
            <person name="Garwood T.J."/>
            <person name="Larsen P.A."/>
            <person name="Fountain-Jones N.M."/>
            <person name="Garbe J.R."/>
            <person name="Macchietto M.G."/>
            <person name="Kania S.A."/>
            <person name="Gerhold R.W."/>
            <person name="Richards J.E."/>
            <person name="Wolf T.M."/>
        </authorList>
    </citation>
    <scope>NUCLEOTIDE SEQUENCE</scope>
    <source>
        <strain evidence="11">MNPRO001-30</strain>
        <tissue evidence="11">Meninges</tissue>
    </source>
</reference>
<dbReference type="InterPro" id="IPR016017">
    <property type="entry name" value="GDNF/GAS1"/>
</dbReference>
<gene>
    <name evidence="11" type="ORF">KIN20_036607</name>
</gene>
<dbReference type="InterPro" id="IPR003438">
    <property type="entry name" value="GDNF_rcpt"/>
</dbReference>
<evidence type="ECO:0000256" key="2">
    <source>
        <dbReference type="ARBA" id="ARBA00005961"/>
    </source>
</evidence>
<dbReference type="SMART" id="SM00907">
    <property type="entry name" value="GDNF"/>
    <property type="match status" value="2"/>
</dbReference>
<dbReference type="PANTHER" id="PTHR10269:SF12">
    <property type="entry name" value="GLIAL CELL LINE-DERIVED NEUROTROPHIC FAMILY RECEPTOR-LIKE, ISOFORM E"/>
    <property type="match status" value="1"/>
</dbReference>
<keyword evidence="7" id="KW-0325">Glycoprotein</keyword>
<feature type="region of interest" description="Disordered" evidence="8">
    <location>
        <begin position="297"/>
        <end position="328"/>
    </location>
</feature>
<evidence type="ECO:0000256" key="9">
    <source>
        <dbReference type="SAM" id="SignalP"/>
    </source>
</evidence>
<feature type="domain" description="GDNF/GAS1" evidence="10">
    <location>
        <begin position="164"/>
        <end position="241"/>
    </location>
</feature>
<organism evidence="11 12">
    <name type="scientific">Parelaphostrongylus tenuis</name>
    <name type="common">Meningeal worm</name>
    <dbReference type="NCBI Taxonomy" id="148309"/>
    <lineage>
        <taxon>Eukaryota</taxon>
        <taxon>Metazoa</taxon>
        <taxon>Ecdysozoa</taxon>
        <taxon>Nematoda</taxon>
        <taxon>Chromadorea</taxon>
        <taxon>Rhabditida</taxon>
        <taxon>Rhabditina</taxon>
        <taxon>Rhabditomorpha</taxon>
        <taxon>Strongyloidea</taxon>
        <taxon>Metastrongylidae</taxon>
        <taxon>Parelaphostrongylus</taxon>
    </lineage>
</organism>
<comment type="similarity">
    <text evidence="2">Belongs to the GDNFR family.</text>
</comment>
<evidence type="ECO:0000256" key="3">
    <source>
        <dbReference type="ARBA" id="ARBA00022475"/>
    </source>
</evidence>
<keyword evidence="12" id="KW-1185">Reference proteome</keyword>
<dbReference type="GO" id="GO:0007169">
    <property type="term" value="P:cell surface receptor protein tyrosine kinase signaling pathway"/>
    <property type="evidence" value="ECO:0007669"/>
    <property type="project" value="UniProtKB-ARBA"/>
</dbReference>
<evidence type="ECO:0000256" key="5">
    <source>
        <dbReference type="ARBA" id="ARBA00023136"/>
    </source>
</evidence>
<evidence type="ECO:0000256" key="7">
    <source>
        <dbReference type="ARBA" id="ARBA00023180"/>
    </source>
</evidence>
<dbReference type="GO" id="GO:0043235">
    <property type="term" value="C:receptor complex"/>
    <property type="evidence" value="ECO:0007669"/>
    <property type="project" value="TreeGrafter"/>
</dbReference>
<name>A0AAD5RD30_PARTN</name>
<evidence type="ECO:0000256" key="6">
    <source>
        <dbReference type="ARBA" id="ARBA00023170"/>
    </source>
</evidence>